<dbReference type="InterPro" id="IPR013328">
    <property type="entry name" value="6PGD_dom2"/>
</dbReference>
<dbReference type="SUPFAM" id="SSF48179">
    <property type="entry name" value="6-phosphogluconate dehydrogenase C-terminal domain-like"/>
    <property type="match status" value="1"/>
</dbReference>
<dbReference type="Gene3D" id="2.120.10.30">
    <property type="entry name" value="TolB, C-terminal domain"/>
    <property type="match status" value="2"/>
</dbReference>
<dbReference type="GO" id="GO:0006631">
    <property type="term" value="P:fatty acid metabolic process"/>
    <property type="evidence" value="ECO:0007669"/>
    <property type="project" value="InterPro"/>
</dbReference>
<dbReference type="Pfam" id="PF02737">
    <property type="entry name" value="3HCDH_N"/>
    <property type="match status" value="1"/>
</dbReference>
<feature type="region of interest" description="Disordered" evidence="2">
    <location>
        <begin position="344"/>
        <end position="364"/>
    </location>
</feature>
<dbReference type="GO" id="GO:0016616">
    <property type="term" value="F:oxidoreductase activity, acting on the CH-OH group of donors, NAD or NADP as acceptor"/>
    <property type="evidence" value="ECO:0007669"/>
    <property type="project" value="InterPro"/>
</dbReference>
<dbReference type="Proteomes" id="UP000325902">
    <property type="component" value="Unassembled WGS sequence"/>
</dbReference>
<dbReference type="PANTHER" id="PTHR48075">
    <property type="entry name" value="3-HYDROXYACYL-COA DEHYDROGENASE FAMILY PROTEIN"/>
    <property type="match status" value="1"/>
</dbReference>
<dbReference type="PANTHER" id="PTHR48075:SF10">
    <property type="entry name" value="DEHYDROGENASE, PUTATIVE (AFU_ORTHOLOGUE AFUA_5G10070)-RELATED"/>
    <property type="match status" value="1"/>
</dbReference>
<reference evidence="5 6" key="1">
    <citation type="journal article" date="2019" name="Sci. Rep.">
        <title>A multi-omics analysis of the grapevine pathogen Lasiodiplodia theobromae reveals that temperature affects the expression of virulence- and pathogenicity-related genes.</title>
        <authorList>
            <person name="Felix C."/>
            <person name="Meneses R."/>
            <person name="Goncalves M.F.M."/>
            <person name="Tilleman L."/>
            <person name="Duarte A.S."/>
            <person name="Jorrin-Novo J.V."/>
            <person name="Van de Peer Y."/>
            <person name="Deforce D."/>
            <person name="Van Nieuwerburgh F."/>
            <person name="Esteves A.C."/>
            <person name="Alves A."/>
        </authorList>
    </citation>
    <scope>NUCLEOTIDE SEQUENCE [LARGE SCALE GENOMIC DNA]</scope>
    <source>
        <strain evidence="5 6">LA-SOL3</strain>
    </source>
</reference>
<dbReference type="SUPFAM" id="SSF101898">
    <property type="entry name" value="NHL repeat"/>
    <property type="match status" value="1"/>
</dbReference>
<dbReference type="SUPFAM" id="SSF51735">
    <property type="entry name" value="NAD(P)-binding Rossmann-fold domains"/>
    <property type="match status" value="1"/>
</dbReference>
<dbReference type="GO" id="GO:0070403">
    <property type="term" value="F:NAD+ binding"/>
    <property type="evidence" value="ECO:0007669"/>
    <property type="project" value="InterPro"/>
</dbReference>
<feature type="domain" description="3-hydroxyacyl-CoA dehydrogenase C-terminal" evidence="3">
    <location>
        <begin position="194"/>
        <end position="287"/>
    </location>
</feature>
<dbReference type="InterPro" id="IPR008927">
    <property type="entry name" value="6-PGluconate_DH-like_C_sf"/>
</dbReference>
<gene>
    <name evidence="5" type="primary">LAM1_1</name>
    <name evidence="5" type="ORF">DBV05_g10705</name>
</gene>
<dbReference type="AlphaFoldDB" id="A0A5N5CZE5"/>
<accession>A0A5N5CZE5</accession>
<keyword evidence="6" id="KW-1185">Reference proteome</keyword>
<evidence type="ECO:0000313" key="6">
    <source>
        <dbReference type="Proteomes" id="UP000325902"/>
    </source>
</evidence>
<sequence length="634" mass="69033">MSSTWTPPANYASRPVAVLGGGVLGRRIACCWASAGYTVHIRDPSATQRSEAVDFVSSNVSTYARDFTGCTNVGSAVAFEDLGAAVADAWLVFEAVPEKLSIKIDTFAELEALAPADALLCSNSSSYKSSEMLEKVGDATKRRILNTHYFMPTVNMVVELMTDGYTEPAIFPFLVERHREAGLKPYVARKESTGFIFNRVWAAIKREFLMIMDEGVSVPQELDEVWVHMFGDKLKPCDMMDHVGLDTVAFIEQHYIKERGLPTSHLEYLQQHYVSKGKLGRKSAQGGFYPTPTTTNGTTTSPAAAAPSPHPTITVLDIGLSAPLAGATTAADVSYRGRILSLTPNTPTTTSSSSSSAATTPAHTATATPLLTSLNLPDGIVIDRATTPQPRMIWTHMGIPTHNDGAVLSANLDGSDVRTLVSPGAGLHTPKQIALDAEARKLYVCDREGMRVHRCNVDGTQLETLVQAGDWRDEEERQDQTRWCVGVAVAPAVGRFFWTQKGPSKGGKGRIFSAEMADPKGSVKCLLEGLPEPIDLLWDGERGELVWTDRGEVPFGNSLNRVAVDGEGEVVGKSWKVVAQNFDEAIGVERDERNECWYVADLGGTVWRVQEDGRKEVVYQDKECAFTGLALLWD</sequence>
<feature type="region of interest" description="Disordered" evidence="2">
    <location>
        <begin position="280"/>
        <end position="308"/>
    </location>
</feature>
<dbReference type="Gene3D" id="1.10.1040.10">
    <property type="entry name" value="N-(1-d-carboxylethyl)-l-norvaline Dehydrogenase, domain 2"/>
    <property type="match status" value="1"/>
</dbReference>
<dbReference type="OrthoDB" id="5958943at2759"/>
<dbReference type="InterPro" id="IPR006176">
    <property type="entry name" value="3-OHacyl-CoA_DH_NAD-bd"/>
</dbReference>
<dbReference type="Gene3D" id="3.40.50.720">
    <property type="entry name" value="NAD(P)-binding Rossmann-like Domain"/>
    <property type="match status" value="1"/>
</dbReference>
<keyword evidence="1" id="KW-0560">Oxidoreductase</keyword>
<proteinExistence type="predicted"/>
<evidence type="ECO:0000256" key="1">
    <source>
        <dbReference type="ARBA" id="ARBA00023002"/>
    </source>
</evidence>
<dbReference type="EMBL" id="VCHE01000128">
    <property type="protein sequence ID" value="KAB2570624.1"/>
    <property type="molecule type" value="Genomic_DNA"/>
</dbReference>
<evidence type="ECO:0000313" key="5">
    <source>
        <dbReference type="EMBL" id="KAB2570624.1"/>
    </source>
</evidence>
<evidence type="ECO:0000256" key="2">
    <source>
        <dbReference type="SAM" id="MobiDB-lite"/>
    </source>
</evidence>
<feature type="compositionally biased region" description="Low complexity" evidence="2">
    <location>
        <begin position="290"/>
        <end position="308"/>
    </location>
</feature>
<dbReference type="Pfam" id="PF00725">
    <property type="entry name" value="3HCDH"/>
    <property type="match status" value="1"/>
</dbReference>
<name>A0A5N5CZE5_9PEZI</name>
<evidence type="ECO:0000259" key="3">
    <source>
        <dbReference type="Pfam" id="PF00725"/>
    </source>
</evidence>
<protein>
    <submittedName>
        <fullName evidence="5">3-hydroxyacyl-CoA dehydrogenase-like protein LAM1</fullName>
    </submittedName>
</protein>
<evidence type="ECO:0000259" key="4">
    <source>
        <dbReference type="Pfam" id="PF02737"/>
    </source>
</evidence>
<comment type="caution">
    <text evidence="5">The sequence shown here is derived from an EMBL/GenBank/DDBJ whole genome shotgun (WGS) entry which is preliminary data.</text>
</comment>
<dbReference type="InterPro" id="IPR036291">
    <property type="entry name" value="NAD(P)-bd_dom_sf"/>
</dbReference>
<dbReference type="InterPro" id="IPR006108">
    <property type="entry name" value="3HC_DH_C"/>
</dbReference>
<dbReference type="InterPro" id="IPR011042">
    <property type="entry name" value="6-blade_b-propeller_TolB-like"/>
</dbReference>
<feature type="domain" description="3-hydroxyacyl-CoA dehydrogenase NAD binding" evidence="4">
    <location>
        <begin position="16"/>
        <end position="188"/>
    </location>
</feature>
<organism evidence="5 6">
    <name type="scientific">Lasiodiplodia theobromae</name>
    <dbReference type="NCBI Taxonomy" id="45133"/>
    <lineage>
        <taxon>Eukaryota</taxon>
        <taxon>Fungi</taxon>
        <taxon>Dikarya</taxon>
        <taxon>Ascomycota</taxon>
        <taxon>Pezizomycotina</taxon>
        <taxon>Dothideomycetes</taxon>
        <taxon>Dothideomycetes incertae sedis</taxon>
        <taxon>Botryosphaeriales</taxon>
        <taxon>Botryosphaeriaceae</taxon>
        <taxon>Lasiodiplodia</taxon>
    </lineage>
</organism>